<evidence type="ECO:0000256" key="2">
    <source>
        <dbReference type="ARBA" id="ARBA00022737"/>
    </source>
</evidence>
<dbReference type="InterPro" id="IPR038081">
    <property type="entry name" value="CalX-like_sf"/>
</dbReference>
<keyword evidence="4" id="KW-0813">Transport</keyword>
<feature type="non-terminal residue" evidence="6">
    <location>
        <position position="252"/>
    </location>
</feature>
<dbReference type="InterPro" id="IPR003644">
    <property type="entry name" value="Calx_beta"/>
</dbReference>
<organism evidence="6 7">
    <name type="scientific">Geodia barretti</name>
    <name type="common">Barrett's horny sponge</name>
    <dbReference type="NCBI Taxonomy" id="519541"/>
    <lineage>
        <taxon>Eukaryota</taxon>
        <taxon>Metazoa</taxon>
        <taxon>Porifera</taxon>
        <taxon>Demospongiae</taxon>
        <taxon>Heteroscleromorpha</taxon>
        <taxon>Tetractinellida</taxon>
        <taxon>Astrophorina</taxon>
        <taxon>Geodiidae</taxon>
        <taxon>Geodia</taxon>
    </lineage>
</organism>
<accession>A0AA35X1F6</accession>
<keyword evidence="1" id="KW-0732">Signal</keyword>
<dbReference type="Pfam" id="PF03160">
    <property type="entry name" value="Calx-beta"/>
    <property type="match status" value="1"/>
</dbReference>
<protein>
    <recommendedName>
        <fullName evidence="5">Calx-beta domain-containing protein</fullName>
    </recommendedName>
</protein>
<dbReference type="SUPFAM" id="SSF141072">
    <property type="entry name" value="CalX-like"/>
    <property type="match status" value="1"/>
</dbReference>
<dbReference type="Gene3D" id="2.60.40.2030">
    <property type="match status" value="1"/>
</dbReference>
<evidence type="ECO:0000313" key="6">
    <source>
        <dbReference type="EMBL" id="CAI8036401.1"/>
    </source>
</evidence>
<dbReference type="Proteomes" id="UP001174909">
    <property type="component" value="Unassembled WGS sequence"/>
</dbReference>
<feature type="non-terminal residue" evidence="6">
    <location>
        <position position="1"/>
    </location>
</feature>
<keyword evidence="2" id="KW-0677">Repeat</keyword>
<evidence type="ECO:0000259" key="5">
    <source>
        <dbReference type="SMART" id="SM00237"/>
    </source>
</evidence>
<keyword evidence="7" id="KW-1185">Reference proteome</keyword>
<dbReference type="GO" id="GO:0098794">
    <property type="term" value="C:postsynapse"/>
    <property type="evidence" value="ECO:0007669"/>
    <property type="project" value="TreeGrafter"/>
</dbReference>
<evidence type="ECO:0000256" key="1">
    <source>
        <dbReference type="ARBA" id="ARBA00022729"/>
    </source>
</evidence>
<keyword evidence="3" id="KW-0106">Calcium</keyword>
<comment type="caution">
    <text evidence="6">The sequence shown here is derived from an EMBL/GenBank/DDBJ whole genome shotgun (WGS) entry which is preliminary data.</text>
</comment>
<proteinExistence type="predicted"/>
<dbReference type="InterPro" id="IPR051171">
    <property type="entry name" value="CaCA"/>
</dbReference>
<evidence type="ECO:0000256" key="4">
    <source>
        <dbReference type="ARBA" id="ARBA00023065"/>
    </source>
</evidence>
<dbReference type="PANTHER" id="PTHR11878:SF76">
    <property type="entry name" value="CALX-BETA DOMAIN-CONTAINING PROTEIN"/>
    <property type="match status" value="1"/>
</dbReference>
<gene>
    <name evidence="6" type="ORF">GBAR_LOCUS20387</name>
</gene>
<dbReference type="SMART" id="SM00237">
    <property type="entry name" value="Calx_beta"/>
    <property type="match status" value="1"/>
</dbReference>
<dbReference type="GO" id="GO:0098703">
    <property type="term" value="P:calcium ion import across plasma membrane"/>
    <property type="evidence" value="ECO:0007669"/>
    <property type="project" value="TreeGrafter"/>
</dbReference>
<dbReference type="GO" id="GO:0016020">
    <property type="term" value="C:membrane"/>
    <property type="evidence" value="ECO:0007669"/>
    <property type="project" value="InterPro"/>
</dbReference>
<dbReference type="GO" id="GO:0005432">
    <property type="term" value="F:calcium:sodium antiporter activity"/>
    <property type="evidence" value="ECO:0007669"/>
    <property type="project" value="TreeGrafter"/>
</dbReference>
<evidence type="ECO:0000256" key="3">
    <source>
        <dbReference type="ARBA" id="ARBA00022837"/>
    </source>
</evidence>
<name>A0AA35X1F6_GEOBA</name>
<sequence length="252" mass="26822">AVVVVGFRDTSLTASEGETVRFVVQKVGLFDSEIEFQLSGKGFNGGDRFRAGGADRVTNLNFFYTSPDNDVGLEDDVTIVINLTLSTISPQIITFNTVLSIAVQDNDRPVTVGFEADGVTVDENGGDIMVPVSVVQQIATNASVDVEVVSGTAVEQEDYVRTTLYQLKFSSNGTVFVPVGILDDGTIELTESFTVVLSNPQPAGGVELGISVFTVTISDDDLRIGFESIEYTVDEGGTLEVVVVKSAPFDSV</sequence>
<evidence type="ECO:0000313" key="7">
    <source>
        <dbReference type="Proteomes" id="UP001174909"/>
    </source>
</evidence>
<reference evidence="6" key="1">
    <citation type="submission" date="2023-03" db="EMBL/GenBank/DDBJ databases">
        <authorList>
            <person name="Steffen K."/>
            <person name="Cardenas P."/>
        </authorList>
    </citation>
    <scope>NUCLEOTIDE SEQUENCE</scope>
</reference>
<dbReference type="EMBL" id="CASHTH010002867">
    <property type="protein sequence ID" value="CAI8036401.1"/>
    <property type="molecule type" value="Genomic_DNA"/>
</dbReference>
<keyword evidence="4" id="KW-0406">Ion transport</keyword>
<feature type="domain" description="Calx-beta" evidence="5">
    <location>
        <begin position="99"/>
        <end position="198"/>
    </location>
</feature>
<dbReference type="PANTHER" id="PTHR11878">
    <property type="entry name" value="SODIUM/CALCIUM EXCHANGER"/>
    <property type="match status" value="1"/>
</dbReference>
<dbReference type="AlphaFoldDB" id="A0AA35X1F6"/>
<dbReference type="GO" id="GO:0007154">
    <property type="term" value="P:cell communication"/>
    <property type="evidence" value="ECO:0007669"/>
    <property type="project" value="InterPro"/>
</dbReference>